<reference evidence="2 3" key="1">
    <citation type="submission" date="2016-10" db="EMBL/GenBank/DDBJ databases">
        <title>Complete genome sequences of three Cupriavidus strains isolated from various Malaysian environments.</title>
        <authorList>
            <person name="Abdullah A.A.-A."/>
            <person name="Shafie N.A.H."/>
            <person name="Lau N.S."/>
        </authorList>
    </citation>
    <scope>NUCLEOTIDE SEQUENCE [LARGE SCALE GENOMIC DNA]</scope>
    <source>
        <strain evidence="2 3">USMAA1020</strain>
    </source>
</reference>
<feature type="transmembrane region" description="Helical" evidence="1">
    <location>
        <begin position="233"/>
        <end position="255"/>
    </location>
</feature>
<keyword evidence="3" id="KW-1185">Reference proteome</keyword>
<dbReference type="Proteomes" id="UP000177515">
    <property type="component" value="Chromosome 2"/>
</dbReference>
<evidence type="ECO:0000256" key="1">
    <source>
        <dbReference type="SAM" id="Phobius"/>
    </source>
</evidence>
<organism evidence="2 3">
    <name type="scientific">Cupriavidus malaysiensis</name>
    <dbReference type="NCBI Taxonomy" id="367825"/>
    <lineage>
        <taxon>Bacteria</taxon>
        <taxon>Pseudomonadati</taxon>
        <taxon>Pseudomonadota</taxon>
        <taxon>Betaproteobacteria</taxon>
        <taxon>Burkholderiales</taxon>
        <taxon>Burkholderiaceae</taxon>
        <taxon>Cupriavidus</taxon>
    </lineage>
</organism>
<feature type="transmembrane region" description="Helical" evidence="1">
    <location>
        <begin position="71"/>
        <end position="93"/>
    </location>
</feature>
<accession>A0ABM6FBR1</accession>
<sequence length="289" mass="32639">MKVTDDCLFMRTSSGRAWGGRGSWSWICTLAMPLVFALLSLVEDSTRMDDCEHRGDAAGALAHYLEHLGNALGMTAVLFLGSAWTFFLWRLQLPIIFNRKTRKVACILQGKWVYQSWDHLQASIEDRIRFAAGRAPAVDIELTLLLPYANPDRPYADGRLRIGIAATRDHPDAIARPGIYGAAQVWEYIRLYMQEGAAALPPNSSRRPYRLSRVGEAVRYFNPLKALKVSHPAWLLLAVPFFVLVALPVAPLLMLGDVFYMGLERILPRRRWPKELIDACDGIWDGRED</sequence>
<keyword evidence="1" id="KW-0812">Transmembrane</keyword>
<evidence type="ECO:0000313" key="2">
    <source>
        <dbReference type="EMBL" id="AOZ09159.1"/>
    </source>
</evidence>
<feature type="transmembrane region" description="Helical" evidence="1">
    <location>
        <begin position="21"/>
        <end position="42"/>
    </location>
</feature>
<proteinExistence type="predicted"/>
<gene>
    <name evidence="2" type="ORF">BKK80_25380</name>
</gene>
<protein>
    <submittedName>
        <fullName evidence="2">Uncharacterized protein</fullName>
    </submittedName>
</protein>
<dbReference type="RefSeq" id="WP_071071783.1">
    <property type="nucleotide sequence ID" value="NZ_CP017755.1"/>
</dbReference>
<evidence type="ECO:0000313" key="3">
    <source>
        <dbReference type="Proteomes" id="UP000177515"/>
    </source>
</evidence>
<keyword evidence="1" id="KW-0472">Membrane</keyword>
<dbReference type="EMBL" id="CP017755">
    <property type="protein sequence ID" value="AOZ09159.1"/>
    <property type="molecule type" value="Genomic_DNA"/>
</dbReference>
<keyword evidence="1" id="KW-1133">Transmembrane helix</keyword>
<name>A0ABM6FBR1_9BURK</name>